<dbReference type="InterPro" id="IPR009571">
    <property type="entry name" value="SUR7/Rim9-like_fungi"/>
</dbReference>
<dbReference type="OrthoDB" id="4159154at2759"/>
<reference evidence="2" key="1">
    <citation type="submission" date="2021-07" db="EMBL/GenBank/DDBJ databases">
        <authorList>
            <person name="Branca A.L. A."/>
        </authorList>
    </citation>
    <scope>NUCLEOTIDE SEQUENCE</scope>
</reference>
<sequence>MAFAGTFRGFFSIVALILILLCAFAGSHRHLLLRQILRKYIHLPDPTGGNTPQHLSIHVMSICQGIKKNITDCTFLRVPVHLLQTSALANSQGVVLLVGHEIAWPEYTISRLAALTQTSQLLSIFYVIAIGASGLSSGYWITSFRRGNLGWHLHGIPVPGRHCSLYGADFALALASNAGLPPSLWNF</sequence>
<name>A0A9W4MS82_PENNA</name>
<accession>A0A9W4MS82</accession>
<dbReference type="EMBL" id="CAJVNV010000222">
    <property type="protein sequence ID" value="CAG8114931.1"/>
    <property type="molecule type" value="Genomic_DNA"/>
</dbReference>
<feature type="transmembrane region" description="Helical" evidence="1">
    <location>
        <begin position="121"/>
        <end position="141"/>
    </location>
</feature>
<evidence type="ECO:0000256" key="1">
    <source>
        <dbReference type="SAM" id="Phobius"/>
    </source>
</evidence>
<evidence type="ECO:0000313" key="2">
    <source>
        <dbReference type="EMBL" id="CAG8114931.1"/>
    </source>
</evidence>
<evidence type="ECO:0000313" key="3">
    <source>
        <dbReference type="Proteomes" id="UP001153461"/>
    </source>
</evidence>
<protein>
    <submittedName>
        <fullName evidence="2">Uncharacterized protein</fullName>
    </submittedName>
</protein>
<gene>
    <name evidence="2" type="ORF">PNAL_LOCUS5091</name>
</gene>
<dbReference type="Proteomes" id="UP001153461">
    <property type="component" value="Unassembled WGS sequence"/>
</dbReference>
<dbReference type="Pfam" id="PF06687">
    <property type="entry name" value="SUR7"/>
    <property type="match status" value="1"/>
</dbReference>
<dbReference type="GO" id="GO:0005886">
    <property type="term" value="C:plasma membrane"/>
    <property type="evidence" value="ECO:0007669"/>
    <property type="project" value="InterPro"/>
</dbReference>
<keyword evidence="1" id="KW-0812">Transmembrane</keyword>
<comment type="caution">
    <text evidence="2">The sequence shown here is derived from an EMBL/GenBank/DDBJ whole genome shotgun (WGS) entry which is preliminary data.</text>
</comment>
<proteinExistence type="predicted"/>
<dbReference type="AlphaFoldDB" id="A0A9W4MS82"/>
<keyword evidence="1" id="KW-1133">Transmembrane helix</keyword>
<organism evidence="2 3">
    <name type="scientific">Penicillium nalgiovense</name>
    <dbReference type="NCBI Taxonomy" id="60175"/>
    <lineage>
        <taxon>Eukaryota</taxon>
        <taxon>Fungi</taxon>
        <taxon>Dikarya</taxon>
        <taxon>Ascomycota</taxon>
        <taxon>Pezizomycotina</taxon>
        <taxon>Eurotiomycetes</taxon>
        <taxon>Eurotiomycetidae</taxon>
        <taxon>Eurotiales</taxon>
        <taxon>Aspergillaceae</taxon>
        <taxon>Penicillium</taxon>
    </lineage>
</organism>
<keyword evidence="1" id="KW-0472">Membrane</keyword>